<feature type="non-terminal residue" evidence="2">
    <location>
        <position position="1"/>
    </location>
</feature>
<proteinExistence type="inferred from homology"/>
<gene>
    <name evidence="2" type="ORF">PACLA_8A015760</name>
</gene>
<reference evidence="2" key="1">
    <citation type="submission" date="2020-04" db="EMBL/GenBank/DDBJ databases">
        <authorList>
            <person name="Alioto T."/>
            <person name="Alioto T."/>
            <person name="Gomez Garrido J."/>
        </authorList>
    </citation>
    <scope>NUCLEOTIDE SEQUENCE</scope>
    <source>
        <strain evidence="2">A484AB</strain>
    </source>
</reference>
<name>A0A6S7J008_PARCT</name>
<sequence>VIGNFCETTFQRIYSLPEPKLPVKYARKIGNKPAAEENTFNAWYWKCDISGAPNGKLHGKTIAMKDNISVAGIPMMNGSQLLEGYIPHIDASVVTRVLDEGGRILGKAVCESMCFSGGSFTAANGLVRNPWDPSRMSGGSSSGCAVLVANKDVDMAIGGDQGGSIRIPAAACGIVGLKPTFGLVPYTGIIGIEPTVDHTGPMAQTVYDTALLLEAIAGYDDGLDHRQPRDLKIPSYTKELSGEIKGLRVGLLEEGFDPSFETDVNDLVRKSAARLSEKGAVVEEVSIPWHLDGNNILFGILLSNSTAMFEGECTATQGYHNTHLHLALTRGLKCHPNDNPPTVKNTLLCGRYLREKNYDGYYYNKCQNLRRDLREAYDEAFKKYDVLIMPTIPKKASQFPSKNPPLSEYLEKAFEMTNNTAPFDVSGHPVLSINAGFSHGLPVGMMIAGKMFDEVTVLNVAYAFEQMRDNV</sequence>
<dbReference type="Gene3D" id="3.90.1300.10">
    <property type="entry name" value="Amidase signature (AS) domain"/>
    <property type="match status" value="1"/>
</dbReference>
<comment type="caution">
    <text evidence="2">The sequence shown here is derived from an EMBL/GenBank/DDBJ whole genome shotgun (WGS) entry which is preliminary data.</text>
</comment>
<dbReference type="PROSITE" id="PS00571">
    <property type="entry name" value="AMIDASES"/>
    <property type="match status" value="1"/>
</dbReference>
<dbReference type="InterPro" id="IPR036928">
    <property type="entry name" value="AS_sf"/>
</dbReference>
<comment type="similarity">
    <text evidence="1">Belongs to the amidase family.</text>
</comment>
<dbReference type="NCBIfam" id="NF005565">
    <property type="entry name" value="PRK07235.1"/>
    <property type="match status" value="1"/>
</dbReference>
<dbReference type="GO" id="GO:0003824">
    <property type="term" value="F:catalytic activity"/>
    <property type="evidence" value="ECO:0007669"/>
    <property type="project" value="InterPro"/>
</dbReference>
<protein>
    <submittedName>
        <fullName evidence="2">Uncharacterized protein</fullName>
    </submittedName>
</protein>
<evidence type="ECO:0000256" key="1">
    <source>
        <dbReference type="ARBA" id="ARBA00009199"/>
    </source>
</evidence>
<evidence type="ECO:0000313" key="3">
    <source>
        <dbReference type="Proteomes" id="UP001152795"/>
    </source>
</evidence>
<dbReference type="PANTHER" id="PTHR11895">
    <property type="entry name" value="TRANSAMIDASE"/>
    <property type="match status" value="1"/>
</dbReference>
<dbReference type="Proteomes" id="UP001152795">
    <property type="component" value="Unassembled WGS sequence"/>
</dbReference>
<organism evidence="2 3">
    <name type="scientific">Paramuricea clavata</name>
    <name type="common">Red gorgonian</name>
    <name type="synonym">Violescent sea-whip</name>
    <dbReference type="NCBI Taxonomy" id="317549"/>
    <lineage>
        <taxon>Eukaryota</taxon>
        <taxon>Metazoa</taxon>
        <taxon>Cnidaria</taxon>
        <taxon>Anthozoa</taxon>
        <taxon>Octocorallia</taxon>
        <taxon>Malacalcyonacea</taxon>
        <taxon>Plexauridae</taxon>
        <taxon>Paramuricea</taxon>
    </lineage>
</organism>
<dbReference type="InterPro" id="IPR000120">
    <property type="entry name" value="Amidase"/>
</dbReference>
<dbReference type="InterPro" id="IPR023631">
    <property type="entry name" value="Amidase_dom"/>
</dbReference>
<accession>A0A6S7J008</accession>
<evidence type="ECO:0000313" key="2">
    <source>
        <dbReference type="EMBL" id="CAB4010832.1"/>
    </source>
</evidence>
<dbReference type="SUPFAM" id="SSF75304">
    <property type="entry name" value="Amidase signature (AS) enzymes"/>
    <property type="match status" value="1"/>
</dbReference>
<dbReference type="PANTHER" id="PTHR11895:SF170">
    <property type="entry name" value="AMIDASE"/>
    <property type="match status" value="1"/>
</dbReference>
<dbReference type="AlphaFoldDB" id="A0A6S7J008"/>
<dbReference type="InterPro" id="IPR020556">
    <property type="entry name" value="Amidase_CS"/>
</dbReference>
<dbReference type="EMBL" id="CACRXK020006923">
    <property type="protein sequence ID" value="CAB4010832.1"/>
    <property type="molecule type" value="Genomic_DNA"/>
</dbReference>
<dbReference type="OrthoDB" id="421993at2759"/>
<keyword evidence="3" id="KW-1185">Reference proteome</keyword>
<dbReference type="Pfam" id="PF01425">
    <property type="entry name" value="Amidase"/>
    <property type="match status" value="1"/>
</dbReference>